<comment type="caution">
    <text evidence="2">The sequence shown here is derived from an EMBL/GenBank/DDBJ whole genome shotgun (WGS) entry which is preliminary data.</text>
</comment>
<reference evidence="2 3" key="1">
    <citation type="journal article" date="2020" name="bioRxiv">
        <title>Whole genome comparisons of ergot fungi reveals the divergence and evolution of species within the genus Claviceps are the result of varying mechanisms driving genome evolution and host range expansion.</title>
        <authorList>
            <person name="Wyka S.A."/>
            <person name="Mondo S.J."/>
            <person name="Liu M."/>
            <person name="Dettman J."/>
            <person name="Nalam V."/>
            <person name="Broders K.D."/>
        </authorList>
    </citation>
    <scope>NUCLEOTIDE SEQUENCE [LARGE SCALE GENOMIC DNA]</scope>
    <source>
        <strain evidence="2 3">CCC 1485</strain>
    </source>
</reference>
<protein>
    <recommendedName>
        <fullName evidence="4">Secreted protein</fullName>
    </recommendedName>
</protein>
<evidence type="ECO:0008006" key="4">
    <source>
        <dbReference type="Google" id="ProtNLM"/>
    </source>
</evidence>
<evidence type="ECO:0000313" key="2">
    <source>
        <dbReference type="EMBL" id="KAG5931819.1"/>
    </source>
</evidence>
<evidence type="ECO:0000256" key="1">
    <source>
        <dbReference type="SAM" id="SignalP"/>
    </source>
</evidence>
<dbReference type="EMBL" id="SRPO01000519">
    <property type="protein sequence ID" value="KAG5931819.1"/>
    <property type="molecule type" value="Genomic_DNA"/>
</dbReference>
<accession>A0A9P7M7E0</accession>
<feature type="chain" id="PRO_5040461542" description="Secreted protein" evidence="1">
    <location>
        <begin position="17"/>
        <end position="116"/>
    </location>
</feature>
<proteinExistence type="predicted"/>
<evidence type="ECO:0000313" key="3">
    <source>
        <dbReference type="Proteomes" id="UP000706124"/>
    </source>
</evidence>
<feature type="signal peptide" evidence="1">
    <location>
        <begin position="1"/>
        <end position="16"/>
    </location>
</feature>
<dbReference type="Proteomes" id="UP000706124">
    <property type="component" value="Unassembled WGS sequence"/>
</dbReference>
<dbReference type="OrthoDB" id="4953123at2759"/>
<organism evidence="2 3">
    <name type="scientific">Claviceps pazoutovae</name>
    <dbReference type="NCBI Taxonomy" id="1649127"/>
    <lineage>
        <taxon>Eukaryota</taxon>
        <taxon>Fungi</taxon>
        <taxon>Dikarya</taxon>
        <taxon>Ascomycota</taxon>
        <taxon>Pezizomycotina</taxon>
        <taxon>Sordariomycetes</taxon>
        <taxon>Hypocreomycetidae</taxon>
        <taxon>Hypocreales</taxon>
        <taxon>Clavicipitaceae</taxon>
        <taxon>Claviceps</taxon>
    </lineage>
</organism>
<gene>
    <name evidence="2" type="ORF">E4U60_005749</name>
</gene>
<keyword evidence="1" id="KW-0732">Signal</keyword>
<dbReference type="AlphaFoldDB" id="A0A9P7M7E0"/>
<sequence>MHALSLLALLLPLVAADTGYSECDCQTASGPGSGQTLTYNHDLSRWLCYHTYTNTALWSENKGRCIATQQPIPGDEWQTNCIVIGVQQGYYAFDPKGVPVTNVPAMKVDTAVGNCD</sequence>
<name>A0A9P7M7E0_9HYPO</name>
<keyword evidence="3" id="KW-1185">Reference proteome</keyword>